<evidence type="ECO:0000313" key="3">
    <source>
        <dbReference type="EMBL" id="MBP3962561.1"/>
    </source>
</evidence>
<dbReference type="EMBL" id="JAGKSP010000002">
    <property type="protein sequence ID" value="MBP3962561.1"/>
    <property type="molecule type" value="Genomic_DNA"/>
</dbReference>
<protein>
    <submittedName>
        <fullName evidence="3">S-layer homology domain-containing protein</fullName>
    </submittedName>
</protein>
<keyword evidence="4" id="KW-1185">Reference proteome</keyword>
<keyword evidence="1" id="KW-0732">Signal</keyword>
<reference evidence="3 4" key="1">
    <citation type="submission" date="2021-04" db="EMBL/GenBank/DDBJ databases">
        <title>Paenibacillus sp. DLE-14 whole genome sequence.</title>
        <authorList>
            <person name="Ham Y.J."/>
        </authorList>
    </citation>
    <scope>NUCLEOTIDE SEQUENCE [LARGE SCALE GENOMIC DNA]</scope>
    <source>
        <strain evidence="3 4">DLE-14</strain>
    </source>
</reference>
<proteinExistence type="predicted"/>
<dbReference type="Proteomes" id="UP000673394">
    <property type="component" value="Unassembled WGS sequence"/>
</dbReference>
<sequence length="577" mass="60395">MTRKVSSFVSSLLIGSMLFSSTSGAVPSSNADEHWAAKELQKWTSNGLLKGDEKGDLHPDKAITRAEFITLINNMFGFKPPSVARSFPDVSSKVWYASEFQKAYDSGIVLGDENGNMNPNANITRQEAAVISARLFVLLDVGAPSELIFNDSSQIASWAKSAVAALEAKHYIAGRSNNEFAPKANITRAEAVKMLDNIMGEIINKPGTYEGDKAGNLVVNTADVTLNGMIINGNLYAAPGVSEGDLTLSHVHVKGDVIVEGGGIHSVHLDDSNIQGKLIILKKNAPVRVVTSGSTDIGQVVISSGATLENHASHAIPTVVITGDDVVGKAVTLTGDFVSVDVQKKVELDFGSGTIKDIVVNGQASITGSGEIVNATINVNGVTIEKTPANVKLMDGVTATIGGVITGSVGNGGGAIGGIGGSVITPQPPIVAYGTWGDSLADSSVPQNVKSYITEIRGVTNPLGGQKNVITDDLFGVTPNVFPIQLGANITTSYMDSNKNLWMGTTTNLIYRDNATGAFKEFGADVLGYGNVDMIIPDELGGVWALVGNVEIPTTPDTPVDYSNTKVIHITKSAVSN</sequence>
<dbReference type="PANTHER" id="PTHR43308">
    <property type="entry name" value="OUTER MEMBRANE PROTEIN ALPHA-RELATED"/>
    <property type="match status" value="1"/>
</dbReference>
<gene>
    <name evidence="3" type="ORF">I8J30_07560</name>
</gene>
<organism evidence="3 4">
    <name type="scientific">Paenibacillus lignilyticus</name>
    <dbReference type="NCBI Taxonomy" id="1172615"/>
    <lineage>
        <taxon>Bacteria</taxon>
        <taxon>Bacillati</taxon>
        <taxon>Bacillota</taxon>
        <taxon>Bacilli</taxon>
        <taxon>Bacillales</taxon>
        <taxon>Paenibacillaceae</taxon>
        <taxon>Paenibacillus</taxon>
    </lineage>
</organism>
<dbReference type="Pfam" id="PF00395">
    <property type="entry name" value="SLH"/>
    <property type="match status" value="3"/>
</dbReference>
<name>A0ABS5C984_9BACL</name>
<feature type="domain" description="SLH" evidence="2">
    <location>
        <begin position="146"/>
        <end position="209"/>
    </location>
</feature>
<accession>A0ABS5C984</accession>
<feature type="domain" description="SLH" evidence="2">
    <location>
        <begin position="87"/>
        <end position="144"/>
    </location>
</feature>
<evidence type="ECO:0000256" key="1">
    <source>
        <dbReference type="SAM" id="SignalP"/>
    </source>
</evidence>
<dbReference type="InterPro" id="IPR051465">
    <property type="entry name" value="Cell_Envelope_Struct_Comp"/>
</dbReference>
<feature type="domain" description="SLH" evidence="2">
    <location>
        <begin position="23"/>
        <end position="86"/>
    </location>
</feature>
<feature type="signal peptide" evidence="1">
    <location>
        <begin position="1"/>
        <end position="25"/>
    </location>
</feature>
<dbReference type="PROSITE" id="PS51272">
    <property type="entry name" value="SLH"/>
    <property type="match status" value="3"/>
</dbReference>
<feature type="chain" id="PRO_5045913959" evidence="1">
    <location>
        <begin position="26"/>
        <end position="577"/>
    </location>
</feature>
<comment type="caution">
    <text evidence="3">The sequence shown here is derived from an EMBL/GenBank/DDBJ whole genome shotgun (WGS) entry which is preliminary data.</text>
</comment>
<dbReference type="RefSeq" id="WP_210656856.1">
    <property type="nucleotide sequence ID" value="NZ_JAGKSP010000002.1"/>
</dbReference>
<dbReference type="InterPro" id="IPR001119">
    <property type="entry name" value="SLH_dom"/>
</dbReference>
<dbReference type="PANTHER" id="PTHR43308:SF5">
    <property type="entry name" value="S-LAYER PROTEIN _ PEPTIDOGLYCAN ENDO-BETA-N-ACETYLGLUCOSAMINIDASE"/>
    <property type="match status" value="1"/>
</dbReference>
<evidence type="ECO:0000313" key="4">
    <source>
        <dbReference type="Proteomes" id="UP000673394"/>
    </source>
</evidence>
<evidence type="ECO:0000259" key="2">
    <source>
        <dbReference type="PROSITE" id="PS51272"/>
    </source>
</evidence>